<name>A0A4P8XIY2_9BACL</name>
<organism evidence="2 3">
    <name type="scientific">Paenibacillus algicola</name>
    <dbReference type="NCBI Taxonomy" id="2565926"/>
    <lineage>
        <taxon>Bacteria</taxon>
        <taxon>Bacillati</taxon>
        <taxon>Bacillota</taxon>
        <taxon>Bacilli</taxon>
        <taxon>Bacillales</taxon>
        <taxon>Paenibacillaceae</taxon>
        <taxon>Paenibacillus</taxon>
    </lineage>
</organism>
<keyword evidence="1" id="KW-0472">Membrane</keyword>
<dbReference type="KEGG" id="palo:E6C60_0749"/>
<gene>
    <name evidence="2" type="ORF">E6C60_0749</name>
</gene>
<dbReference type="AlphaFoldDB" id="A0A4P8XIY2"/>
<feature type="transmembrane region" description="Helical" evidence="1">
    <location>
        <begin position="21"/>
        <end position="38"/>
    </location>
</feature>
<evidence type="ECO:0000313" key="3">
    <source>
        <dbReference type="Proteomes" id="UP000300879"/>
    </source>
</evidence>
<reference evidence="2 3" key="1">
    <citation type="submission" date="2019-05" db="EMBL/GenBank/DDBJ databases">
        <authorList>
            <person name="Chen C."/>
        </authorList>
    </citation>
    <scope>NUCLEOTIDE SEQUENCE [LARGE SCALE GENOMIC DNA]</scope>
    <source>
        <strain evidence="2 3">HB172198</strain>
    </source>
</reference>
<protein>
    <submittedName>
        <fullName evidence="2">Uncharacterized protein</fullName>
    </submittedName>
</protein>
<dbReference type="RefSeq" id="WP_267900163.1">
    <property type="nucleotide sequence ID" value="NZ_CP040396.1"/>
</dbReference>
<proteinExistence type="predicted"/>
<dbReference type="Proteomes" id="UP000300879">
    <property type="component" value="Chromosome"/>
</dbReference>
<accession>A0A4P8XIY2</accession>
<dbReference type="EMBL" id="CP040396">
    <property type="protein sequence ID" value="QCT01470.1"/>
    <property type="molecule type" value="Genomic_DNA"/>
</dbReference>
<sequence length="43" mass="4821">MKMVVGKLKARRFVQNLVAEVVADLLMLSSGIVIGYHLKTLMF</sequence>
<keyword evidence="1" id="KW-0812">Transmembrane</keyword>
<keyword evidence="1" id="KW-1133">Transmembrane helix</keyword>
<evidence type="ECO:0000256" key="1">
    <source>
        <dbReference type="SAM" id="Phobius"/>
    </source>
</evidence>
<evidence type="ECO:0000313" key="2">
    <source>
        <dbReference type="EMBL" id="QCT01470.1"/>
    </source>
</evidence>
<keyword evidence="3" id="KW-1185">Reference proteome</keyword>